<organism evidence="1">
    <name type="scientific">Anguilla anguilla</name>
    <name type="common">European freshwater eel</name>
    <name type="synonym">Muraena anguilla</name>
    <dbReference type="NCBI Taxonomy" id="7936"/>
    <lineage>
        <taxon>Eukaryota</taxon>
        <taxon>Metazoa</taxon>
        <taxon>Chordata</taxon>
        <taxon>Craniata</taxon>
        <taxon>Vertebrata</taxon>
        <taxon>Euteleostomi</taxon>
        <taxon>Actinopterygii</taxon>
        <taxon>Neopterygii</taxon>
        <taxon>Teleostei</taxon>
        <taxon>Anguilliformes</taxon>
        <taxon>Anguillidae</taxon>
        <taxon>Anguilla</taxon>
    </lineage>
</organism>
<reference evidence="1" key="2">
    <citation type="journal article" date="2015" name="Fish Shellfish Immunol.">
        <title>Early steps in the European eel (Anguilla anguilla)-Vibrio vulnificus interaction in the gills: Role of the RtxA13 toxin.</title>
        <authorList>
            <person name="Callol A."/>
            <person name="Pajuelo D."/>
            <person name="Ebbesson L."/>
            <person name="Teles M."/>
            <person name="MacKenzie S."/>
            <person name="Amaro C."/>
        </authorList>
    </citation>
    <scope>NUCLEOTIDE SEQUENCE</scope>
</reference>
<sequence>MWRSLSSKIEFLSPQTGNHHTNPGLPMCACV</sequence>
<reference evidence="1" key="1">
    <citation type="submission" date="2014-11" db="EMBL/GenBank/DDBJ databases">
        <authorList>
            <person name="Amaro Gonzalez C."/>
        </authorList>
    </citation>
    <scope>NUCLEOTIDE SEQUENCE</scope>
</reference>
<accession>A0A0E9SA60</accession>
<name>A0A0E9SA60_ANGAN</name>
<evidence type="ECO:0000313" key="1">
    <source>
        <dbReference type="EMBL" id="JAH37393.1"/>
    </source>
</evidence>
<dbReference type="EMBL" id="GBXM01071184">
    <property type="protein sequence ID" value="JAH37393.1"/>
    <property type="molecule type" value="Transcribed_RNA"/>
</dbReference>
<proteinExistence type="predicted"/>
<protein>
    <submittedName>
        <fullName evidence="1">Uncharacterized protein</fullName>
    </submittedName>
</protein>
<dbReference type="AlphaFoldDB" id="A0A0E9SA60"/>